<comment type="caution">
    <text evidence="7">The sequence shown here is derived from an EMBL/GenBank/DDBJ whole genome shotgun (WGS) entry which is preliminary data.</text>
</comment>
<protein>
    <recommendedName>
        <fullName evidence="4">LPS-assembly protein LptD</fullName>
    </recommendedName>
</protein>
<dbReference type="HAMAP" id="MF_01411">
    <property type="entry name" value="LPS_assembly_LptD"/>
    <property type="match status" value="1"/>
</dbReference>
<keyword evidence="2 4" id="KW-0472">Membrane</keyword>
<dbReference type="Pfam" id="PF04453">
    <property type="entry name" value="LptD"/>
    <property type="match status" value="1"/>
</dbReference>
<dbReference type="AlphaFoldDB" id="A0A501XLJ0"/>
<dbReference type="InterPro" id="IPR020889">
    <property type="entry name" value="LipoPS_assembly_LptD"/>
</dbReference>
<dbReference type="InterPro" id="IPR005653">
    <property type="entry name" value="OstA-like_N"/>
</dbReference>
<evidence type="ECO:0000256" key="1">
    <source>
        <dbReference type="ARBA" id="ARBA00022729"/>
    </source>
</evidence>
<evidence type="ECO:0000256" key="3">
    <source>
        <dbReference type="ARBA" id="ARBA00023237"/>
    </source>
</evidence>
<dbReference type="PANTHER" id="PTHR30189:SF1">
    <property type="entry name" value="LPS-ASSEMBLY PROTEIN LPTD"/>
    <property type="match status" value="1"/>
</dbReference>
<comment type="caution">
    <text evidence="4">Lacks conserved residue(s) required for the propagation of feature annotation.</text>
</comment>
<evidence type="ECO:0000256" key="2">
    <source>
        <dbReference type="ARBA" id="ARBA00023136"/>
    </source>
</evidence>
<dbReference type="Proteomes" id="UP000319897">
    <property type="component" value="Unassembled WGS sequence"/>
</dbReference>
<feature type="domain" description="Organic solvent tolerance-like N-terminal" evidence="5">
    <location>
        <begin position="44"/>
        <end position="84"/>
    </location>
</feature>
<dbReference type="InterPro" id="IPR007543">
    <property type="entry name" value="LptD_C"/>
</dbReference>
<feature type="chain" id="PRO_5021521946" description="LPS-assembly protein LptD" evidence="4">
    <location>
        <begin position="25"/>
        <end position="738"/>
    </location>
</feature>
<proteinExistence type="inferred from homology"/>
<comment type="similarity">
    <text evidence="4">Belongs to the LptD family.</text>
</comment>
<dbReference type="Gene3D" id="2.60.450.10">
    <property type="entry name" value="Lipopolysaccharide (LPS) transport protein A like domain"/>
    <property type="match status" value="1"/>
</dbReference>
<dbReference type="RefSeq" id="WP_140928105.1">
    <property type="nucleotide sequence ID" value="NZ_VFSU01000024.1"/>
</dbReference>
<sequence length="738" mass="81074" precursor="true">MAMLRRTSLPASVLALLLASAAYAQEPGPPSAAPALATPMVEFQADTLSYDENLDVITAEGNVAVQRDGQRLTADTVVYNRKLGTVSASGNVRVDSGDGTVAVADGFELTETLRDGAVDNVLLILADGSRLAAKDGKRENGLSTLNRAAYSPCAVVDDAGCPTRPVWQLKAVKVVHDPARGRVFYTGARLEMFGVPVMALPRLSHPDGFDRNQSGLLSPDVRYTRELGGELRIPYYWSIAPGKDFTATTHVYTNVVPMVEAQYRQLFAGGPIQIGVMGTYAKGEAEDSQTGEIVTTGARFRGAFDARGQIEHGDGWRSSFSSRLTNDDNFLGRYQVSLDSRLRTTYALERFEPNRYFSVRGWAFQDLTSGVDGKLSPFVLPLVDFMWRLPDKTPLGGSVLLQANSLGLYRREGQSMARALASAQWDRSLLTPLGQRITFTGLVRGDVYTSSDSSEADIAFYAGRDGWKARLIPLAAVDMEWPFAGPFFGGTQTLSPRLQFVASTATANESIPNEDSRAVDLEESNLFALNRFPGYDRWEGGARMTYGVDWRWQKPGIAVQAQVGQSYRLDDKDNLFPEGTGLAGRVSDVVGRASVRIGRYVEVTQRLRLDKDSLAIRRNETDLAIGSRRSFLSVGYLKYNRNIALEDLPDHEEVRAGARVAFGKYWAVFGSTVIDLTSTAEDPLTTNDGWQPIRARLGVSYTDECFDFGLTWKRNYIDNPNARQGDTILFTLALRNLG</sequence>
<dbReference type="GO" id="GO:0015920">
    <property type="term" value="P:lipopolysaccharide transport"/>
    <property type="evidence" value="ECO:0007669"/>
    <property type="project" value="InterPro"/>
</dbReference>
<dbReference type="EMBL" id="VFSU01000024">
    <property type="protein sequence ID" value="TPE61047.1"/>
    <property type="molecule type" value="Genomic_DNA"/>
</dbReference>
<dbReference type="InterPro" id="IPR050218">
    <property type="entry name" value="LptD"/>
</dbReference>
<feature type="signal peptide" evidence="4">
    <location>
        <begin position="1"/>
        <end position="24"/>
    </location>
</feature>
<gene>
    <name evidence="4" type="primary">lptD</name>
    <name evidence="7" type="ORF">FJQ54_09085</name>
</gene>
<evidence type="ECO:0000259" key="6">
    <source>
        <dbReference type="Pfam" id="PF04453"/>
    </source>
</evidence>
<dbReference type="GO" id="GO:0043165">
    <property type="term" value="P:Gram-negative-bacterium-type cell outer membrane assembly"/>
    <property type="evidence" value="ECO:0007669"/>
    <property type="project" value="UniProtKB-UniRule"/>
</dbReference>
<keyword evidence="3 4" id="KW-0998">Cell outer membrane</keyword>
<comment type="subcellular location">
    <subcellularLocation>
        <location evidence="4">Cell outer membrane</location>
    </subcellularLocation>
</comment>
<name>A0A501XLJ0_9SPHN</name>
<organism evidence="7 8">
    <name type="scientific">Sandaracinobacter neustonicus</name>
    <dbReference type="NCBI Taxonomy" id="1715348"/>
    <lineage>
        <taxon>Bacteria</taxon>
        <taxon>Pseudomonadati</taxon>
        <taxon>Pseudomonadota</taxon>
        <taxon>Alphaproteobacteria</taxon>
        <taxon>Sphingomonadales</taxon>
        <taxon>Sphingosinicellaceae</taxon>
        <taxon>Sandaracinobacter</taxon>
    </lineage>
</organism>
<reference evidence="7 8" key="1">
    <citation type="submission" date="2019-06" db="EMBL/GenBank/DDBJ databases">
        <authorList>
            <person name="Lee I."/>
            <person name="Jang G.I."/>
            <person name="Hwang C.Y."/>
        </authorList>
    </citation>
    <scope>NUCLEOTIDE SEQUENCE [LARGE SCALE GENOMIC DNA]</scope>
    <source>
        <strain evidence="7 8">PAMC 28131</strain>
    </source>
</reference>
<evidence type="ECO:0000259" key="5">
    <source>
        <dbReference type="Pfam" id="PF03968"/>
    </source>
</evidence>
<accession>A0A501XLJ0</accession>
<dbReference type="PANTHER" id="PTHR30189">
    <property type="entry name" value="LPS-ASSEMBLY PROTEIN"/>
    <property type="match status" value="1"/>
</dbReference>
<dbReference type="GO" id="GO:0009279">
    <property type="term" value="C:cell outer membrane"/>
    <property type="evidence" value="ECO:0007669"/>
    <property type="project" value="UniProtKB-SubCell"/>
</dbReference>
<comment type="function">
    <text evidence="4">Involved in the assembly of lipopolysaccharide (LPS) at the surface of the outer membrane.</text>
</comment>
<comment type="subunit">
    <text evidence="4">Component of the lipopolysaccharide transport and assembly complex.</text>
</comment>
<dbReference type="Pfam" id="PF03968">
    <property type="entry name" value="LptD_N"/>
    <property type="match status" value="1"/>
</dbReference>
<evidence type="ECO:0000256" key="4">
    <source>
        <dbReference type="HAMAP-Rule" id="MF_01411"/>
    </source>
</evidence>
<keyword evidence="8" id="KW-1185">Reference proteome</keyword>
<evidence type="ECO:0000313" key="7">
    <source>
        <dbReference type="EMBL" id="TPE61047.1"/>
    </source>
</evidence>
<dbReference type="GO" id="GO:1990351">
    <property type="term" value="C:transporter complex"/>
    <property type="evidence" value="ECO:0007669"/>
    <property type="project" value="TreeGrafter"/>
</dbReference>
<feature type="domain" description="LptD C-terminal" evidence="6">
    <location>
        <begin position="300"/>
        <end position="666"/>
    </location>
</feature>
<dbReference type="OrthoDB" id="9760225at2"/>
<evidence type="ECO:0000313" key="8">
    <source>
        <dbReference type="Proteomes" id="UP000319897"/>
    </source>
</evidence>
<keyword evidence="1 4" id="KW-0732">Signal</keyword>